<evidence type="ECO:0000256" key="2">
    <source>
        <dbReference type="SAM" id="SignalP"/>
    </source>
</evidence>
<organism evidence="3 4">
    <name type="scientific">Danio rerio</name>
    <name type="common">Zebrafish</name>
    <name type="synonym">Brachydanio rerio</name>
    <dbReference type="NCBI Taxonomy" id="7955"/>
    <lineage>
        <taxon>Eukaryota</taxon>
        <taxon>Metazoa</taxon>
        <taxon>Chordata</taxon>
        <taxon>Craniata</taxon>
        <taxon>Vertebrata</taxon>
        <taxon>Euteleostomi</taxon>
        <taxon>Actinopterygii</taxon>
        <taxon>Neopterygii</taxon>
        <taxon>Teleostei</taxon>
        <taxon>Ostariophysi</taxon>
        <taxon>Cypriniformes</taxon>
        <taxon>Danionidae</taxon>
        <taxon>Danioninae</taxon>
        <taxon>Danio</taxon>
    </lineage>
</organism>
<keyword evidence="2 4" id="KW-0732">Signal</keyword>
<dbReference type="OrthoDB" id="9938040at2759"/>
<proteinExistence type="predicted"/>
<evidence type="ECO:0000313" key="5">
    <source>
        <dbReference type="ZFIN" id="ZDB-GENE-030616-619"/>
    </source>
</evidence>
<protein>
    <submittedName>
        <fullName evidence="4">Uncharacterized protein LOC368914 precursor</fullName>
    </submittedName>
</protein>
<sequence precursor="true">MIRFSVVICLSVLLFSTSAKPYRPRERVFKADNAVQDTIVFDEKMFLGMKEVEPKEDMDITDFDIDPDMMVWKAAKDEILQKYNRPEEDKDALYHPFDMKHPVDPEIYVQPQGYDRVLKYDKPEEDRDDLYHGRFNVAKEPIRREKDVIGGNNVRPIYSSPEEDKDDLYHAKVRGQPSDQEAQPIYFLPIRPKRVHTEPEVDLDDVYHKQ</sequence>
<dbReference type="AlphaFoldDB" id="A0A8M1P8Z7"/>
<dbReference type="Proteomes" id="UP000000437">
    <property type="component" value="Chromosome 13"/>
</dbReference>
<feature type="chain" id="PRO_5035035653" evidence="2 4">
    <location>
        <begin position="20"/>
        <end position="210"/>
    </location>
</feature>
<dbReference type="RefSeq" id="NP_001314692.1">
    <property type="nucleotide sequence ID" value="NM_001327763.1"/>
</dbReference>
<reference evidence="4" key="1">
    <citation type="submission" date="2025-08" db="UniProtKB">
        <authorList>
            <consortium name="RefSeq"/>
        </authorList>
    </citation>
    <scope>IDENTIFICATION</scope>
    <source>
        <strain evidence="4">Tuebingen</strain>
    </source>
</reference>
<evidence type="ECO:0000256" key="1">
    <source>
        <dbReference type="SAM" id="MobiDB-lite"/>
    </source>
</evidence>
<dbReference type="AGR" id="ZFIN:ZDB-GENE-030616-619"/>
<name>A0A8M1P8Z7_DANRE</name>
<evidence type="ECO:0000313" key="3">
    <source>
        <dbReference type="Proteomes" id="UP000000437"/>
    </source>
</evidence>
<evidence type="ECO:0000313" key="4">
    <source>
        <dbReference type="RefSeq" id="NP_001314692.1"/>
    </source>
</evidence>
<dbReference type="KEGG" id="dre:368914"/>
<keyword evidence="3" id="KW-1185">Reference proteome</keyword>
<dbReference type="ZFIN" id="ZDB-GENE-030616-619">
    <property type="gene designation" value="si:ch211-217g15.3"/>
</dbReference>
<feature type="signal peptide" evidence="2 4">
    <location>
        <begin position="1"/>
        <end position="19"/>
    </location>
</feature>
<gene>
    <name evidence="4 5" type="primary">si:ch211-217g15.3</name>
    <name evidence="4" type="synonym">si:zc217g15.3</name>
</gene>
<dbReference type="GeneID" id="368914"/>
<feature type="region of interest" description="Disordered" evidence="1">
    <location>
        <begin position="153"/>
        <end position="191"/>
    </location>
</feature>
<accession>A0A8M1P8Z7</accession>